<feature type="region of interest" description="Disordered" evidence="1">
    <location>
        <begin position="185"/>
        <end position="375"/>
    </location>
</feature>
<evidence type="ECO:0000313" key="4">
    <source>
        <dbReference type="Proteomes" id="UP000564704"/>
    </source>
</evidence>
<sequence>MKPNFALTLSFDGIGLLHRAHPGWHLVGEVALDSDDLTAALGDLREKARALDPSGMTTKLVIPNEQIKYLSFEEGTATGDALQDEVRRHLDGTTPYSLDELVYDWSVGAGQVHVAAVARETLTEAEHFARDHAFNALCFVAIPETGDFVGEPFFGETSEADSLLEGESLTRDNAPVRILGAASLPVTEGPVIEGEPEAEDQPEENTPEPATEADSTPAPEAETKAPETDEKDSAAEDAPDTEAPAAPAPEETAPAAFTSIRASRAAEAPASAPKLAGAARGGKPPAKPAAPVTGTPDAALPEGTAADLGASLHPDPDARLHDGPGDSTPAADAAPDTTQPPRKGLTAGFRTRRDKSQAPAPKAGKPASPAEAHAAEAHRMTVFGARGEAPVGGKPRYLGLILTAILLLFLVSVAAWASIFLDDGLARFFGDDETKTAATPDVTPPSAPDAAQPDAAQQDEGVTLAALPDDQATPRSDAESRLSQPAPAELTPDEARARYAATGIWQRAPRPLRTPHAGTSDDVYQTSIDSHVPSSDAVALPEMARLTPDARPPTPASPAAAGTRYTLDDRGMVVATADGALTPSGVQVFAGAPPLTPDIFPDRPGAIAMAQPPEELQRLMGVRPRLRPDDLAEQNERGQLGLGGRTRTELAALRPKLRPESAQEAASRARAEAKAEAEARAAQADAVAQALEEAQATEDPFASATPQAVAASLKPNQRPGNFDRIVKQAQRRAAAQPVSAAQRVQPPAPTGTTVARAATEKNQVNLRQVNLIGVYGTPSNRRALVRLANGRYKKVEVGDRLDRGQVTAIGDSELRYRKGSRNIVLRLPRG</sequence>
<evidence type="ECO:0008006" key="5">
    <source>
        <dbReference type="Google" id="ProtNLM"/>
    </source>
</evidence>
<keyword evidence="2" id="KW-0472">Membrane</keyword>
<comment type="caution">
    <text evidence="3">The sequence shown here is derived from an EMBL/GenBank/DDBJ whole genome shotgun (WGS) entry which is preliminary data.</text>
</comment>
<keyword evidence="2" id="KW-1133">Transmembrane helix</keyword>
<dbReference type="OrthoDB" id="7870459at2"/>
<evidence type="ECO:0000313" key="3">
    <source>
        <dbReference type="EMBL" id="MRU16816.1"/>
    </source>
</evidence>
<keyword evidence="4" id="KW-1185">Reference proteome</keyword>
<feature type="compositionally biased region" description="Basic and acidic residues" evidence="1">
    <location>
        <begin position="221"/>
        <end position="234"/>
    </location>
</feature>
<keyword evidence="2" id="KW-0812">Transmembrane</keyword>
<reference evidence="3 4" key="1">
    <citation type="submission" date="2019-05" db="EMBL/GenBank/DDBJ databases">
        <title>Roseovarius bejariae sp. nov., a moderately halophylic bacterium isolated from a saline soil in Rambla Salada (Murcia).</title>
        <authorList>
            <person name="Castro D.J."/>
            <person name="Gomez-Altuve A."/>
            <person name="Reina J.C."/>
            <person name="Rodriguez M."/>
            <person name="Sampedro I."/>
            <person name="Llamas I."/>
            <person name="Martinez-Checa F."/>
        </authorList>
    </citation>
    <scope>NUCLEOTIDE SEQUENCE [LARGE SCALE GENOMIC DNA]</scope>
    <source>
        <strain evidence="3 4">A21</strain>
    </source>
</reference>
<feature type="compositionally biased region" description="Low complexity" evidence="1">
    <location>
        <begin position="325"/>
        <end position="341"/>
    </location>
</feature>
<name>A0A844D0G5_9RHOB</name>
<feature type="compositionally biased region" description="Polar residues" evidence="1">
    <location>
        <begin position="522"/>
        <end position="533"/>
    </location>
</feature>
<evidence type="ECO:0000256" key="2">
    <source>
        <dbReference type="SAM" id="Phobius"/>
    </source>
</evidence>
<feature type="compositionally biased region" description="Basic and acidic residues" evidence="1">
    <location>
        <begin position="314"/>
        <end position="324"/>
    </location>
</feature>
<protein>
    <recommendedName>
        <fullName evidence="5">Type IV pilus biogenesis protein PilP</fullName>
    </recommendedName>
</protein>
<feature type="region of interest" description="Disordered" evidence="1">
    <location>
        <begin position="506"/>
        <end position="536"/>
    </location>
</feature>
<evidence type="ECO:0000256" key="1">
    <source>
        <dbReference type="SAM" id="MobiDB-lite"/>
    </source>
</evidence>
<feature type="compositionally biased region" description="Low complexity" evidence="1">
    <location>
        <begin position="358"/>
        <end position="372"/>
    </location>
</feature>
<proteinExistence type="predicted"/>
<dbReference type="AlphaFoldDB" id="A0A844D0G5"/>
<gene>
    <name evidence="3" type="ORF">FDP25_15345</name>
</gene>
<dbReference type="RefSeq" id="WP_154154319.1">
    <property type="nucleotide sequence ID" value="NZ_SZWE01000002.1"/>
</dbReference>
<dbReference type="EMBL" id="SZWE01000002">
    <property type="protein sequence ID" value="MRU16816.1"/>
    <property type="molecule type" value="Genomic_DNA"/>
</dbReference>
<feature type="region of interest" description="Disordered" evidence="1">
    <location>
        <begin position="436"/>
        <end position="494"/>
    </location>
</feature>
<organism evidence="3 4">
    <name type="scientific">Roseovarius bejariae</name>
    <dbReference type="NCBI Taxonomy" id="2576383"/>
    <lineage>
        <taxon>Bacteria</taxon>
        <taxon>Pseudomonadati</taxon>
        <taxon>Pseudomonadota</taxon>
        <taxon>Alphaproteobacteria</taxon>
        <taxon>Rhodobacterales</taxon>
        <taxon>Roseobacteraceae</taxon>
        <taxon>Roseovarius</taxon>
    </lineage>
</organism>
<dbReference type="Proteomes" id="UP000564704">
    <property type="component" value="Unassembled WGS sequence"/>
</dbReference>
<feature type="transmembrane region" description="Helical" evidence="2">
    <location>
        <begin position="397"/>
        <end position="421"/>
    </location>
</feature>
<feature type="compositionally biased region" description="Low complexity" evidence="1">
    <location>
        <begin position="448"/>
        <end position="459"/>
    </location>
</feature>
<feature type="compositionally biased region" description="Low complexity" evidence="1">
    <location>
        <begin position="241"/>
        <end position="284"/>
    </location>
</feature>
<accession>A0A844D0G5</accession>
<feature type="compositionally biased region" description="Acidic residues" evidence="1">
    <location>
        <begin position="194"/>
        <end position="206"/>
    </location>
</feature>